<keyword evidence="2" id="KW-1185">Reference proteome</keyword>
<dbReference type="STRING" id="1353952.A0A165DGQ8"/>
<dbReference type="AlphaFoldDB" id="A0A165DGQ8"/>
<reference evidence="1 2" key="1">
    <citation type="journal article" date="2016" name="Mol. Biol. Evol.">
        <title>Comparative Genomics of Early-Diverging Mushroom-Forming Fungi Provides Insights into the Origins of Lignocellulose Decay Capabilities.</title>
        <authorList>
            <person name="Nagy L.G."/>
            <person name="Riley R."/>
            <person name="Tritt A."/>
            <person name="Adam C."/>
            <person name="Daum C."/>
            <person name="Floudas D."/>
            <person name="Sun H."/>
            <person name="Yadav J.S."/>
            <person name="Pangilinan J."/>
            <person name="Larsson K.H."/>
            <person name="Matsuura K."/>
            <person name="Barry K."/>
            <person name="Labutti K."/>
            <person name="Kuo R."/>
            <person name="Ohm R.A."/>
            <person name="Bhattacharya S.S."/>
            <person name="Shirouzu T."/>
            <person name="Yoshinaga Y."/>
            <person name="Martin F.M."/>
            <person name="Grigoriev I.V."/>
            <person name="Hibbett D.S."/>
        </authorList>
    </citation>
    <scope>NUCLEOTIDE SEQUENCE [LARGE SCALE GENOMIC DNA]</scope>
    <source>
        <strain evidence="1 2">HHB12733</strain>
    </source>
</reference>
<dbReference type="PANTHER" id="PTHR47642">
    <property type="entry name" value="ATP-DEPENDENT DNA HELICASE"/>
    <property type="match status" value="1"/>
</dbReference>
<organism evidence="1 2">
    <name type="scientific">Calocera cornea HHB12733</name>
    <dbReference type="NCBI Taxonomy" id="1353952"/>
    <lineage>
        <taxon>Eukaryota</taxon>
        <taxon>Fungi</taxon>
        <taxon>Dikarya</taxon>
        <taxon>Basidiomycota</taxon>
        <taxon>Agaricomycotina</taxon>
        <taxon>Dacrymycetes</taxon>
        <taxon>Dacrymycetales</taxon>
        <taxon>Dacrymycetaceae</taxon>
        <taxon>Calocera</taxon>
    </lineage>
</organism>
<evidence type="ECO:0000313" key="2">
    <source>
        <dbReference type="Proteomes" id="UP000076842"/>
    </source>
</evidence>
<dbReference type="EMBL" id="KV424056">
    <property type="protein sequence ID" value="KZT52761.1"/>
    <property type="molecule type" value="Genomic_DNA"/>
</dbReference>
<name>A0A165DGQ8_9BASI</name>
<evidence type="ECO:0008006" key="3">
    <source>
        <dbReference type="Google" id="ProtNLM"/>
    </source>
</evidence>
<dbReference type="InterPro" id="IPR051055">
    <property type="entry name" value="PIF1_helicase"/>
</dbReference>
<dbReference type="SUPFAM" id="SSF52540">
    <property type="entry name" value="P-loop containing nucleoside triphosphate hydrolases"/>
    <property type="match status" value="1"/>
</dbReference>
<protein>
    <recommendedName>
        <fullName evidence="3">ATP-dependent DNA helicase</fullName>
    </recommendedName>
</protein>
<dbReference type="PANTHER" id="PTHR47642:SF5">
    <property type="entry name" value="ATP-DEPENDENT DNA HELICASE"/>
    <property type="match status" value="1"/>
</dbReference>
<sequence length="180" mass="19887">MIAPQNLEQGSLVNGSQGVVVGFNTPLEARDNGYELGRAQEADVPMWAQNGRVPKVSLSDGKVHPEELANSRWPIVKFNTGQVVLVQPTQFSVVNVKGKAEAQRDQVPLILAWALSVHKAQGQTLERVKIDLSEVFEKGRFPCCLRVLSNGLVSQGKPMWRFRGQPPSKDWKCTVSLLTK</sequence>
<dbReference type="Proteomes" id="UP000076842">
    <property type="component" value="Unassembled WGS sequence"/>
</dbReference>
<dbReference type="CDD" id="cd18809">
    <property type="entry name" value="SF1_C_RecD"/>
    <property type="match status" value="1"/>
</dbReference>
<accession>A0A165DGQ8</accession>
<proteinExistence type="predicted"/>
<dbReference type="InParanoid" id="A0A165DGQ8"/>
<evidence type="ECO:0000313" key="1">
    <source>
        <dbReference type="EMBL" id="KZT52761.1"/>
    </source>
</evidence>
<gene>
    <name evidence="1" type="ORF">CALCODRAFT_501894</name>
</gene>
<dbReference type="InterPro" id="IPR027417">
    <property type="entry name" value="P-loop_NTPase"/>
</dbReference>
<dbReference type="OrthoDB" id="432234at2759"/>